<dbReference type="PANTHER" id="PTHR11215">
    <property type="entry name" value="METAL DEPENDENT HYDROLASE - RELATED"/>
    <property type="match status" value="1"/>
</dbReference>
<evidence type="ECO:0000313" key="2">
    <source>
        <dbReference type="EMBL" id="CAG8633065.1"/>
    </source>
</evidence>
<dbReference type="PANTHER" id="PTHR11215:SF1">
    <property type="entry name" value="MYG1 EXONUCLEASE"/>
    <property type="match status" value="1"/>
</dbReference>
<protein>
    <submittedName>
        <fullName evidence="2">1918_t:CDS:1</fullName>
    </submittedName>
</protein>
<keyword evidence="3" id="KW-1185">Reference proteome</keyword>
<dbReference type="OrthoDB" id="10265310at2759"/>
<evidence type="ECO:0000313" key="3">
    <source>
        <dbReference type="Proteomes" id="UP000789831"/>
    </source>
</evidence>
<dbReference type="Proteomes" id="UP000789831">
    <property type="component" value="Unassembled WGS sequence"/>
</dbReference>
<organism evidence="2 3">
    <name type="scientific">Ambispora gerdemannii</name>
    <dbReference type="NCBI Taxonomy" id="144530"/>
    <lineage>
        <taxon>Eukaryota</taxon>
        <taxon>Fungi</taxon>
        <taxon>Fungi incertae sedis</taxon>
        <taxon>Mucoromycota</taxon>
        <taxon>Glomeromycotina</taxon>
        <taxon>Glomeromycetes</taxon>
        <taxon>Archaeosporales</taxon>
        <taxon>Ambisporaceae</taxon>
        <taxon>Ambispora</taxon>
    </lineage>
</organism>
<gene>
    <name evidence="2" type="ORF">AGERDE_LOCUS10619</name>
</gene>
<accession>A0A9N9DE82</accession>
<sequence>MTKVIGTHNGSFHCDEALAVFMLRQTQAFKNSTLIRTRDQQKLDECDIVVDVGGVYDPEKNRYDHHQRGFFETFSPHHSIKLSSAGLIYKHFGKEIIGTRLNLNSTDQKLELLYQKVYEDFIEGLDAQDNGINRYPEECSAKYKDLTNLPRRVAGLNPWWNSKNPSFDGQFYKAVELTGSEFYGMIDYLGLAWLPARDIVMRAFEKRFEIDKSGKILVLDGFCPWKEHVFDLEKEQNIAKDENILYTVYPDEARGWRVQCVPATLDSYSSRKLLPEEWRGLRDSELSEKAKIEGCIFIHMTGFIGGNGTKDGALEMAKKALNS</sequence>
<name>A0A9N9DE82_9GLOM</name>
<proteinExistence type="inferred from homology"/>
<comment type="similarity">
    <text evidence="1">Belongs to the MYG1 family.</text>
</comment>
<comment type="caution">
    <text evidence="2">The sequence shown here is derived from an EMBL/GenBank/DDBJ whole genome shotgun (WGS) entry which is preliminary data.</text>
</comment>
<dbReference type="GO" id="GO:0005737">
    <property type="term" value="C:cytoplasm"/>
    <property type="evidence" value="ECO:0007669"/>
    <property type="project" value="TreeGrafter"/>
</dbReference>
<reference evidence="2" key="1">
    <citation type="submission" date="2021-06" db="EMBL/GenBank/DDBJ databases">
        <authorList>
            <person name="Kallberg Y."/>
            <person name="Tangrot J."/>
            <person name="Rosling A."/>
        </authorList>
    </citation>
    <scope>NUCLEOTIDE SEQUENCE</scope>
    <source>
        <strain evidence="2">MT106</strain>
    </source>
</reference>
<evidence type="ECO:0000256" key="1">
    <source>
        <dbReference type="ARBA" id="ARBA00010105"/>
    </source>
</evidence>
<dbReference type="AlphaFoldDB" id="A0A9N9DE82"/>
<dbReference type="GO" id="GO:0005634">
    <property type="term" value="C:nucleus"/>
    <property type="evidence" value="ECO:0007669"/>
    <property type="project" value="TreeGrafter"/>
</dbReference>
<dbReference type="InterPro" id="IPR003226">
    <property type="entry name" value="MYG1_exonuclease"/>
</dbReference>
<dbReference type="EMBL" id="CAJVPL010003456">
    <property type="protein sequence ID" value="CAG8633065.1"/>
    <property type="molecule type" value="Genomic_DNA"/>
</dbReference>
<dbReference type="Pfam" id="PF03690">
    <property type="entry name" value="MYG1_exonuc"/>
    <property type="match status" value="1"/>
</dbReference>